<organism evidence="3 4">
    <name type="scientific">Parasutterella muris</name>
    <dbReference type="NCBI Taxonomy" id="2565572"/>
    <lineage>
        <taxon>Bacteria</taxon>
        <taxon>Pseudomonadati</taxon>
        <taxon>Pseudomonadota</taxon>
        <taxon>Betaproteobacteria</taxon>
        <taxon>Burkholderiales</taxon>
        <taxon>Sutterellaceae</taxon>
        <taxon>Parasutterella</taxon>
    </lineage>
</organism>
<feature type="signal peptide" evidence="1">
    <location>
        <begin position="1"/>
        <end position="25"/>
    </location>
</feature>
<evidence type="ECO:0000313" key="3">
    <source>
        <dbReference type="EMBL" id="MVX57936.1"/>
    </source>
</evidence>
<accession>A0A6L6YJT4</accession>
<name>A0A6L6YJT4_9BURK</name>
<dbReference type="Proteomes" id="UP000472580">
    <property type="component" value="Unassembled WGS sequence"/>
</dbReference>
<reference evidence="3 4" key="1">
    <citation type="submission" date="2019-12" db="EMBL/GenBank/DDBJ databases">
        <title>Microbes associate with the intestines of laboratory mice.</title>
        <authorList>
            <person name="Navarre W."/>
            <person name="Wong E."/>
        </authorList>
    </citation>
    <scope>NUCLEOTIDE SEQUENCE [LARGE SCALE GENOMIC DNA]</scope>
    <source>
        <strain evidence="3 4">NM82_D38</strain>
    </source>
</reference>
<protein>
    <submittedName>
        <fullName evidence="3">DUF362 domain-containing protein</fullName>
    </submittedName>
</protein>
<evidence type="ECO:0000259" key="2">
    <source>
        <dbReference type="Pfam" id="PF04015"/>
    </source>
</evidence>
<dbReference type="Pfam" id="PF04015">
    <property type="entry name" value="DUF362"/>
    <property type="match status" value="1"/>
</dbReference>
<evidence type="ECO:0000313" key="4">
    <source>
        <dbReference type="Proteomes" id="UP000472580"/>
    </source>
</evidence>
<keyword evidence="1" id="KW-0732">Signal</keyword>
<dbReference type="InterPro" id="IPR007160">
    <property type="entry name" value="DUF362"/>
</dbReference>
<dbReference type="EMBL" id="WSRP01000062">
    <property type="protein sequence ID" value="MVX57936.1"/>
    <property type="molecule type" value="Genomic_DNA"/>
</dbReference>
<feature type="chain" id="PRO_5026926402" evidence="1">
    <location>
        <begin position="26"/>
        <end position="316"/>
    </location>
</feature>
<dbReference type="OrthoDB" id="9154822at2"/>
<proteinExistence type="predicted"/>
<sequence length="316" mass="34492">MPVLSRRAVLLSVLALSAALKQTLAQTQAASSDISEARVYFLKDITPENFIRMYDRLREDSGIEVSGKRTGIKLHGDDVDTNRTLWEALQAHILNSRFVECNYASIYPAGRGNTEGNYKAITSQGVDRNKLDILDRDHEFTEVTITGGQELRKISVPTALLNEYGIVAVTANFRIPSFAGFSGACKNVGIGLASGVGKTQVHGEGVHRDAGFFRRLADATKGIHDAMGSRLLFINVVSGIRVGQLQGAKVRQGNLGIVGSLDPLAADQAATDLIYGLTPQQYDAYSPRIKIDRGFQQLEDLEKIGGGNRRYRLIEL</sequence>
<dbReference type="AlphaFoldDB" id="A0A6L6YJT4"/>
<keyword evidence="4" id="KW-1185">Reference proteome</keyword>
<feature type="domain" description="DUF362" evidence="2">
    <location>
        <begin position="125"/>
        <end position="272"/>
    </location>
</feature>
<gene>
    <name evidence="3" type="ORF">E5987_12175</name>
</gene>
<comment type="caution">
    <text evidence="3">The sequence shown here is derived from an EMBL/GenBank/DDBJ whole genome shotgun (WGS) entry which is preliminary data.</text>
</comment>
<evidence type="ECO:0000256" key="1">
    <source>
        <dbReference type="SAM" id="SignalP"/>
    </source>
</evidence>